<dbReference type="OrthoDB" id="5919045at2"/>
<dbReference type="AlphaFoldDB" id="A0A140NGU4"/>
<sequence>MLTATLWVALGVIGAALITRGVKISEFRQAWIDGLRSDIAEYTSKAHEWIDIYLEFNNQTIQEKKIEITPKLERLKYDALHIHNRISLRFKPGNKKANQLLKHLLDLLDPSKLDTEQSNAYSRWRELSDKAVQEARFLLKEEWEYTKNPLKKRFLKDKQ</sequence>
<dbReference type="GeneID" id="93519062"/>
<evidence type="ECO:0000313" key="2">
    <source>
        <dbReference type="Proteomes" id="UP000005012"/>
    </source>
</evidence>
<reference evidence="2" key="2">
    <citation type="submission" date="2012-04" db="EMBL/GenBank/DDBJ databases">
        <title>Complete genome sequence of Providencia stuartii clinical isolate MRSN 2154.</title>
        <authorList>
            <person name="Clifford R.J."/>
            <person name="Hang J."/>
            <person name="Riley M.C."/>
            <person name="Onmus-Leone F."/>
            <person name="Kuschner R.A."/>
            <person name="Lesho E.P."/>
            <person name="Waterman P.E."/>
        </authorList>
    </citation>
    <scope>NUCLEOTIDE SEQUENCE [LARGE SCALE GENOMIC DNA]</scope>
    <source>
        <strain evidence="2">MRSN 2154</strain>
    </source>
</reference>
<accession>A0A140NGU4</accession>
<dbReference type="KEGG" id="psi:S70_01010"/>
<proteinExistence type="predicted"/>
<dbReference type="Proteomes" id="UP000005012">
    <property type="component" value="Chromosome"/>
</dbReference>
<reference evidence="1 2" key="1">
    <citation type="journal article" date="2012" name="J. Bacteriol.">
        <title>Complete Genome Sequence of Providencia stuartii Clinical Isolate MRSN 2154.</title>
        <authorList>
            <person name="Clifford R.J."/>
            <person name="Hang J."/>
            <person name="Riley M.C."/>
            <person name="Onmus-Leone F."/>
            <person name="Kuschner R.A."/>
            <person name="Lesho E.P."/>
            <person name="Waterman P.E."/>
        </authorList>
    </citation>
    <scope>NUCLEOTIDE SEQUENCE [LARGE SCALE GENOMIC DNA]</scope>
    <source>
        <strain evidence="1 2">MRSN 2154</strain>
    </source>
</reference>
<dbReference type="EMBL" id="CP003488">
    <property type="protein sequence ID" value="AFH92101.1"/>
    <property type="molecule type" value="Genomic_DNA"/>
</dbReference>
<dbReference type="PATRIC" id="fig|1157951.4.peg.204"/>
<dbReference type="HOGENOM" id="CLU_099738_0_0_6"/>
<name>A0A140NGU4_PROSM</name>
<evidence type="ECO:0000313" key="1">
    <source>
        <dbReference type="EMBL" id="AFH92101.1"/>
    </source>
</evidence>
<gene>
    <name evidence="1" type="ordered locus">S70_01010</name>
</gene>
<dbReference type="RefSeq" id="WP_014656101.1">
    <property type="nucleotide sequence ID" value="NC_017731.1"/>
</dbReference>
<protein>
    <submittedName>
        <fullName evidence="1">Uncharacterized protein</fullName>
    </submittedName>
</protein>
<organism evidence="1 2">
    <name type="scientific">Providencia stuartii (strain MRSN 2154)</name>
    <dbReference type="NCBI Taxonomy" id="1157951"/>
    <lineage>
        <taxon>Bacteria</taxon>
        <taxon>Pseudomonadati</taxon>
        <taxon>Pseudomonadota</taxon>
        <taxon>Gammaproteobacteria</taxon>
        <taxon>Enterobacterales</taxon>
        <taxon>Morganellaceae</taxon>
        <taxon>Providencia</taxon>
    </lineage>
</organism>